<feature type="domain" description="Glycosyltransferase subfamily 4-like N-terminal" evidence="2">
    <location>
        <begin position="14"/>
        <end position="153"/>
    </location>
</feature>
<dbReference type="Gene3D" id="3.40.50.2000">
    <property type="entry name" value="Glycogen Phosphorylase B"/>
    <property type="match status" value="2"/>
</dbReference>
<evidence type="ECO:0008006" key="5">
    <source>
        <dbReference type="Google" id="ProtNLM"/>
    </source>
</evidence>
<gene>
    <name evidence="3" type="ORF">A3F84_01560</name>
</gene>
<name>A0A1F6D206_HANXR</name>
<organism evidence="3 4">
    <name type="scientific">Handelsmanbacteria sp. (strain RIFCSPLOWO2_12_FULL_64_10)</name>
    <dbReference type="NCBI Taxonomy" id="1817868"/>
    <lineage>
        <taxon>Bacteria</taxon>
        <taxon>Candidatus Handelsmaniibacteriota</taxon>
    </lineage>
</organism>
<dbReference type="CDD" id="cd03801">
    <property type="entry name" value="GT4_PimA-like"/>
    <property type="match status" value="1"/>
</dbReference>
<dbReference type="Proteomes" id="UP000178606">
    <property type="component" value="Unassembled WGS sequence"/>
</dbReference>
<comment type="caution">
    <text evidence="3">The sequence shown here is derived from an EMBL/GenBank/DDBJ whole genome shotgun (WGS) entry which is preliminary data.</text>
</comment>
<dbReference type="PANTHER" id="PTHR12526">
    <property type="entry name" value="GLYCOSYLTRANSFERASE"/>
    <property type="match status" value="1"/>
</dbReference>
<dbReference type="SUPFAM" id="SSF53756">
    <property type="entry name" value="UDP-Glycosyltransferase/glycogen phosphorylase"/>
    <property type="match status" value="1"/>
</dbReference>
<evidence type="ECO:0000259" key="1">
    <source>
        <dbReference type="Pfam" id="PF00534"/>
    </source>
</evidence>
<evidence type="ECO:0000313" key="3">
    <source>
        <dbReference type="EMBL" id="OGG55473.1"/>
    </source>
</evidence>
<reference evidence="3 4" key="1">
    <citation type="journal article" date="2016" name="Nat. Commun.">
        <title>Thousands of microbial genomes shed light on interconnected biogeochemical processes in an aquifer system.</title>
        <authorList>
            <person name="Anantharaman K."/>
            <person name="Brown C.T."/>
            <person name="Hug L.A."/>
            <person name="Sharon I."/>
            <person name="Castelle C.J."/>
            <person name="Probst A.J."/>
            <person name="Thomas B.C."/>
            <person name="Singh A."/>
            <person name="Wilkins M.J."/>
            <person name="Karaoz U."/>
            <person name="Brodie E.L."/>
            <person name="Williams K.H."/>
            <person name="Hubbard S.S."/>
            <person name="Banfield J.F."/>
        </authorList>
    </citation>
    <scope>NUCLEOTIDE SEQUENCE [LARGE SCALE GENOMIC DNA]</scope>
    <source>
        <strain evidence="4">RIFCSPLOWO2_12_FULL_64_10</strain>
    </source>
</reference>
<evidence type="ECO:0000313" key="4">
    <source>
        <dbReference type="Proteomes" id="UP000178606"/>
    </source>
</evidence>
<accession>A0A1F6D206</accession>
<proteinExistence type="predicted"/>
<dbReference type="EMBL" id="MFKF01000076">
    <property type="protein sequence ID" value="OGG55473.1"/>
    <property type="molecule type" value="Genomic_DNA"/>
</dbReference>
<sequence>MRTILYVSPPARLGGGEISLLTLVGHLPRDRFHPLAVTCEDGELVGRMRDLGVEGEVLRRDPALIPRLARLLRRRGVSLVHANTFDLRAAIAARWASVPLVGHLRVIFPFTWVDRLFARLCDRVIAVSDAARDHFCREAPDLRGRFTTVYNPVALPEKRSEASDLRAELGLSSDTPLVGAVARIDPWKGLDVFVRAAGRIRASRPEARFVIAGRPGESPEEIAHERDLRRLSGDLGLESDLFFLGFRPDGTEVIRQLDLLLIPSLVLRTPGGVKSEGFGRVAAEALGVGTPVVAARAGGLPEILDDGAAGVLVPPGDAEALAAAALSLLRDGERRAALVRRGKARFNERFTVERHVQQIMQVYEEVLSGQPPTLPLC</sequence>
<evidence type="ECO:0000259" key="2">
    <source>
        <dbReference type="Pfam" id="PF13439"/>
    </source>
</evidence>
<dbReference type="InterPro" id="IPR028098">
    <property type="entry name" value="Glyco_trans_4-like_N"/>
</dbReference>
<dbReference type="Pfam" id="PF00534">
    <property type="entry name" value="Glycos_transf_1"/>
    <property type="match status" value="1"/>
</dbReference>
<dbReference type="PANTHER" id="PTHR12526:SF630">
    <property type="entry name" value="GLYCOSYLTRANSFERASE"/>
    <property type="match status" value="1"/>
</dbReference>
<protein>
    <recommendedName>
        <fullName evidence="5">Glycosyltransferase subfamily 4-like N-terminal domain-containing protein</fullName>
    </recommendedName>
</protein>
<dbReference type="Pfam" id="PF13439">
    <property type="entry name" value="Glyco_transf_4"/>
    <property type="match status" value="1"/>
</dbReference>
<dbReference type="InterPro" id="IPR001296">
    <property type="entry name" value="Glyco_trans_1"/>
</dbReference>
<feature type="domain" description="Glycosyl transferase family 1" evidence="1">
    <location>
        <begin position="164"/>
        <end position="344"/>
    </location>
</feature>
<dbReference type="AlphaFoldDB" id="A0A1F6D206"/>
<dbReference type="GO" id="GO:0016757">
    <property type="term" value="F:glycosyltransferase activity"/>
    <property type="evidence" value="ECO:0007669"/>
    <property type="project" value="InterPro"/>
</dbReference>